<dbReference type="GO" id="GO:0016651">
    <property type="term" value="F:oxidoreductase activity, acting on NAD(P)H"/>
    <property type="evidence" value="ECO:0007669"/>
    <property type="project" value="TreeGrafter"/>
</dbReference>
<dbReference type="OrthoDB" id="3568330at2"/>
<dbReference type="InterPro" id="IPR050446">
    <property type="entry name" value="FAD-oxidoreductase/Apoptosis"/>
</dbReference>
<dbReference type="Gene3D" id="3.30.390.30">
    <property type="match status" value="1"/>
</dbReference>
<protein>
    <submittedName>
        <fullName evidence="7">FAD-dependent oxidoreductase</fullName>
    </submittedName>
</protein>
<dbReference type="SUPFAM" id="SSF51905">
    <property type="entry name" value="FAD/NAD(P)-binding domain"/>
    <property type="match status" value="2"/>
</dbReference>
<sequence length="386" mass="39673">MSAPVLIVGAGLAGWTVATTLREEGYAGELVVLGDEPHPPYDRPPLSKGALRRTTALDALTLPGADRAAELGIDLRLAHRVVACDPATRTITLADGTALAYGELVIATGVRPRTLPGALTVRHRDDLAALWALPPDAAIAIVGAGFLGSELAATLRELGHPVTLVTGSGAPLADQLGPEIATVLARWHTAHGVTLRHGRVTSVAELAADTVLACLGSEPNTEWLTGSGLPLADGVLTDADGRAGAHEWAVGDVAREPAGRIEHRMAASTAGVRLGVRLAALLADREPPAPLAAVPYHWTDHYGATVQAYGHVAGDLERQVVAGSVDEDRVAVLCGRDGIVVGAVGIGLPRALVRAAKLIRDGAGYDPDAFAASLRTAAAAGPARPR</sequence>
<evidence type="ECO:0000313" key="8">
    <source>
        <dbReference type="Proteomes" id="UP000215896"/>
    </source>
</evidence>
<proteinExistence type="predicted"/>
<keyword evidence="8" id="KW-1185">Reference proteome</keyword>
<feature type="domain" description="FAD/NAD(P)-binding" evidence="5">
    <location>
        <begin position="5"/>
        <end position="271"/>
    </location>
</feature>
<dbReference type="RefSeq" id="WP_094405958.1">
    <property type="nucleotide sequence ID" value="NZ_NMVO01000014.1"/>
</dbReference>
<dbReference type="PANTHER" id="PTHR43557:SF2">
    <property type="entry name" value="RIESKE DOMAIN-CONTAINING PROTEIN-RELATED"/>
    <property type="match status" value="1"/>
</dbReference>
<dbReference type="PRINTS" id="PR00368">
    <property type="entry name" value="FADPNR"/>
</dbReference>
<evidence type="ECO:0000256" key="3">
    <source>
        <dbReference type="ARBA" id="ARBA00022827"/>
    </source>
</evidence>
<evidence type="ECO:0000259" key="6">
    <source>
        <dbReference type="Pfam" id="PF14759"/>
    </source>
</evidence>
<keyword evidence="4" id="KW-0560">Oxidoreductase</keyword>
<evidence type="ECO:0000313" key="7">
    <source>
        <dbReference type="EMBL" id="OYO12945.1"/>
    </source>
</evidence>
<dbReference type="InterPro" id="IPR036188">
    <property type="entry name" value="FAD/NAD-bd_sf"/>
</dbReference>
<dbReference type="InterPro" id="IPR028202">
    <property type="entry name" value="Reductase_C"/>
</dbReference>
<dbReference type="GO" id="GO:0005737">
    <property type="term" value="C:cytoplasm"/>
    <property type="evidence" value="ECO:0007669"/>
    <property type="project" value="TreeGrafter"/>
</dbReference>
<dbReference type="PANTHER" id="PTHR43557">
    <property type="entry name" value="APOPTOSIS-INDUCING FACTOR 1"/>
    <property type="match status" value="1"/>
</dbReference>
<dbReference type="EMBL" id="NMVO01000014">
    <property type="protein sequence ID" value="OYO12945.1"/>
    <property type="molecule type" value="Genomic_DNA"/>
</dbReference>
<gene>
    <name evidence="7" type="ORF">CGZ94_13770</name>
</gene>
<dbReference type="Pfam" id="PF07992">
    <property type="entry name" value="Pyr_redox_2"/>
    <property type="match status" value="1"/>
</dbReference>
<dbReference type="SUPFAM" id="SSF55424">
    <property type="entry name" value="FAD/NAD-linked reductases, dimerisation (C-terminal) domain"/>
    <property type="match status" value="1"/>
</dbReference>
<name>A0A255GAS7_9ACTN</name>
<dbReference type="Proteomes" id="UP000215896">
    <property type="component" value="Unassembled WGS sequence"/>
</dbReference>
<evidence type="ECO:0000256" key="2">
    <source>
        <dbReference type="ARBA" id="ARBA00022630"/>
    </source>
</evidence>
<dbReference type="AlphaFoldDB" id="A0A255GAS7"/>
<organism evidence="7 8">
    <name type="scientific">Enemella evansiae</name>
    <dbReference type="NCBI Taxonomy" id="2016499"/>
    <lineage>
        <taxon>Bacteria</taxon>
        <taxon>Bacillati</taxon>
        <taxon>Actinomycetota</taxon>
        <taxon>Actinomycetes</taxon>
        <taxon>Propionibacteriales</taxon>
        <taxon>Propionibacteriaceae</taxon>
        <taxon>Enemella</taxon>
    </lineage>
</organism>
<dbReference type="InterPro" id="IPR016156">
    <property type="entry name" value="FAD/NAD-linked_Rdtase_dimer_sf"/>
</dbReference>
<accession>A0A255GAS7</accession>
<evidence type="ECO:0000256" key="1">
    <source>
        <dbReference type="ARBA" id="ARBA00001974"/>
    </source>
</evidence>
<comment type="cofactor">
    <cofactor evidence="1">
        <name>FAD</name>
        <dbReference type="ChEBI" id="CHEBI:57692"/>
    </cofactor>
</comment>
<evidence type="ECO:0000256" key="4">
    <source>
        <dbReference type="ARBA" id="ARBA00023002"/>
    </source>
</evidence>
<keyword evidence="3" id="KW-0274">FAD</keyword>
<feature type="domain" description="Reductase C-terminal" evidence="6">
    <location>
        <begin position="296"/>
        <end position="371"/>
    </location>
</feature>
<reference evidence="7 8" key="1">
    <citation type="submission" date="2017-07" db="EMBL/GenBank/DDBJ databases">
        <title>Draft whole genome sequences of clinical Proprionibacteriaceae strains.</title>
        <authorList>
            <person name="Bernier A.-M."/>
            <person name="Bernard K."/>
            <person name="Domingo M.-C."/>
        </authorList>
    </citation>
    <scope>NUCLEOTIDE SEQUENCE [LARGE SCALE GENOMIC DNA]</scope>
    <source>
        <strain evidence="7 8">NML 030167</strain>
    </source>
</reference>
<comment type="caution">
    <text evidence="7">The sequence shown here is derived from an EMBL/GenBank/DDBJ whole genome shotgun (WGS) entry which is preliminary data.</text>
</comment>
<keyword evidence="2" id="KW-0285">Flavoprotein</keyword>
<dbReference type="Gene3D" id="3.50.50.60">
    <property type="entry name" value="FAD/NAD(P)-binding domain"/>
    <property type="match status" value="2"/>
</dbReference>
<dbReference type="Pfam" id="PF14759">
    <property type="entry name" value="Reductase_C"/>
    <property type="match status" value="1"/>
</dbReference>
<dbReference type="InterPro" id="IPR023753">
    <property type="entry name" value="FAD/NAD-binding_dom"/>
</dbReference>
<evidence type="ECO:0000259" key="5">
    <source>
        <dbReference type="Pfam" id="PF07992"/>
    </source>
</evidence>